<dbReference type="RefSeq" id="WP_005938578.1">
    <property type="nucleotide sequence ID" value="NZ_KB890408.1"/>
</dbReference>
<dbReference type="SUPFAM" id="SSF51161">
    <property type="entry name" value="Trimeric LpxA-like enzymes"/>
    <property type="match status" value="1"/>
</dbReference>
<dbReference type="Pfam" id="PF00132">
    <property type="entry name" value="Hexapep"/>
    <property type="match status" value="1"/>
</dbReference>
<dbReference type="HOGENOM" id="CLU_051638_3_0_10"/>
<evidence type="ECO:0000256" key="2">
    <source>
        <dbReference type="ARBA" id="ARBA00022679"/>
    </source>
</evidence>
<dbReference type="Proteomes" id="UP000017831">
    <property type="component" value="Unassembled WGS sequence"/>
</dbReference>
<evidence type="ECO:0000313" key="6">
    <source>
        <dbReference type="EMBL" id="EOA56344.1"/>
    </source>
</evidence>
<reference evidence="6 7" key="1">
    <citation type="submission" date="2013-04" db="EMBL/GenBank/DDBJ databases">
        <title>The Genome Sequence of Bacteroides massiliensis DSM 17679.</title>
        <authorList>
            <consortium name="The Broad Institute Genomics Platform"/>
            <person name="Earl A."/>
            <person name="Ward D."/>
            <person name="Feldgarden M."/>
            <person name="Gevers D."/>
            <person name="Martens E."/>
            <person name="Fenner L."/>
            <person name="Roux V."/>
            <person name="Mallet M.N."/>
            <person name="Raoult D."/>
            <person name="Walker B."/>
            <person name="Young S."/>
            <person name="Zeng Q."/>
            <person name="Gargeya S."/>
            <person name="Fitzgerald M."/>
            <person name="Haas B."/>
            <person name="Abouelleil A."/>
            <person name="Allen A.W."/>
            <person name="Alvarado L."/>
            <person name="Arachchi H.M."/>
            <person name="Berlin A.M."/>
            <person name="Chapman S.B."/>
            <person name="Gainer-Dewar J."/>
            <person name="Goldberg J."/>
            <person name="Griggs A."/>
            <person name="Gujja S."/>
            <person name="Hansen M."/>
            <person name="Howarth C."/>
            <person name="Imamovic A."/>
            <person name="Ireland A."/>
            <person name="Larimer J."/>
            <person name="McCowan C."/>
            <person name="Murphy C."/>
            <person name="Pearson M."/>
            <person name="Poon T.W."/>
            <person name="Priest M."/>
            <person name="Roberts A."/>
            <person name="Saif S."/>
            <person name="Shea T."/>
            <person name="Sisk P."/>
            <person name="Sykes S."/>
            <person name="Wortman J."/>
            <person name="Nusbaum C."/>
            <person name="Birren B."/>
        </authorList>
    </citation>
    <scope>NUCLEOTIDE SEQUENCE [LARGE SCALE GENOMIC DNA]</scope>
    <source>
        <strain evidence="7">B84634 / Timone 84634 / DSM 17679 / JCM 13223</strain>
    </source>
</reference>
<evidence type="ECO:0000313" key="7">
    <source>
        <dbReference type="Proteomes" id="UP000017831"/>
    </source>
</evidence>
<dbReference type="InterPro" id="IPR051159">
    <property type="entry name" value="Hexapeptide_acetyltransf"/>
</dbReference>
<accession>U6RI93</accession>
<dbReference type="AlphaFoldDB" id="U6RI93"/>
<name>U6RI93_9BACT</name>
<dbReference type="CDD" id="cd03357">
    <property type="entry name" value="LbH_MAT_GAT"/>
    <property type="match status" value="1"/>
</dbReference>
<proteinExistence type="inferred from homology"/>
<dbReference type="Gene3D" id="2.160.10.10">
    <property type="entry name" value="Hexapeptide repeat proteins"/>
    <property type="match status" value="1"/>
</dbReference>
<evidence type="ECO:0000256" key="5">
    <source>
        <dbReference type="ARBA" id="ARBA00067695"/>
    </source>
</evidence>
<dbReference type="PATRIC" id="fig|1121098.3.peg.1285"/>
<dbReference type="EMBL" id="AQHY01000013">
    <property type="protein sequence ID" value="EOA56344.1"/>
    <property type="molecule type" value="Genomic_DNA"/>
</dbReference>
<dbReference type="eggNOG" id="COG0110">
    <property type="taxonomic scope" value="Bacteria"/>
</dbReference>
<comment type="caution">
    <text evidence="6">The sequence shown here is derived from an EMBL/GenBank/DDBJ whole genome shotgun (WGS) entry which is preliminary data.</text>
</comment>
<protein>
    <recommendedName>
        <fullName evidence="5">Nodulation protein L</fullName>
    </recommendedName>
</protein>
<organism evidence="6 7">
    <name type="scientific">Phocaeicola massiliensis B84634 = Timone 84634 = DSM 17679 = JCM 13223</name>
    <dbReference type="NCBI Taxonomy" id="1121098"/>
    <lineage>
        <taxon>Bacteria</taxon>
        <taxon>Pseudomonadati</taxon>
        <taxon>Bacteroidota</taxon>
        <taxon>Bacteroidia</taxon>
        <taxon>Bacteroidales</taxon>
        <taxon>Bacteroidaceae</taxon>
        <taxon>Phocaeicola</taxon>
    </lineage>
</organism>
<dbReference type="FunFam" id="2.160.10.10:FF:000025">
    <property type="entry name" value="Hexapeptide-repeat containing-acetyltransferase"/>
    <property type="match status" value="1"/>
</dbReference>
<gene>
    <name evidence="6" type="ORF">HMPREF1534_01262</name>
</gene>
<dbReference type="GeneID" id="60062728"/>
<evidence type="ECO:0000256" key="3">
    <source>
        <dbReference type="ARBA" id="ARBA00023315"/>
    </source>
</evidence>
<dbReference type="GO" id="GO:0005829">
    <property type="term" value="C:cytosol"/>
    <property type="evidence" value="ECO:0007669"/>
    <property type="project" value="TreeGrafter"/>
</dbReference>
<dbReference type="InterPro" id="IPR011004">
    <property type="entry name" value="Trimer_LpxA-like_sf"/>
</dbReference>
<dbReference type="STRING" id="1121098.HMPREF1534_01262"/>
<comment type="function">
    <text evidence="4">Acetyltransferase implicated in the O-acetylation of Nod factors.</text>
</comment>
<dbReference type="PANTHER" id="PTHR23416">
    <property type="entry name" value="SIALIC ACID SYNTHASE-RELATED"/>
    <property type="match status" value="1"/>
</dbReference>
<dbReference type="InterPro" id="IPR001451">
    <property type="entry name" value="Hexapep"/>
</dbReference>
<dbReference type="OrthoDB" id="9812571at2"/>
<comment type="similarity">
    <text evidence="1">Belongs to the transferase hexapeptide repeat family.</text>
</comment>
<evidence type="ECO:0000256" key="1">
    <source>
        <dbReference type="ARBA" id="ARBA00007274"/>
    </source>
</evidence>
<sequence>MNEIDKMRKSELADMEKPEIQASFIHAKKLLAKMRTMTIYDEDFRQILEELVPNIPITSIICPPFYCDHGTGIKLGEHVFVNSNCTFLDGGYITIGAHTLIGPNVQLYTPHHPIDYIARRETKEYAYPITIGEDCWIGGAIICPGVTIGNRCIIGAGSVVTKDIPDDSIAVGNPAKVIKNLN</sequence>
<dbReference type="GO" id="GO:0008374">
    <property type="term" value="F:O-acyltransferase activity"/>
    <property type="evidence" value="ECO:0007669"/>
    <property type="project" value="TreeGrafter"/>
</dbReference>
<evidence type="ECO:0000256" key="4">
    <source>
        <dbReference type="ARBA" id="ARBA00055587"/>
    </source>
</evidence>
<dbReference type="PANTHER" id="PTHR23416:SF23">
    <property type="entry name" value="ACETYLTRANSFERASE C18B11.09C-RELATED"/>
    <property type="match status" value="1"/>
</dbReference>
<keyword evidence="7" id="KW-1185">Reference proteome</keyword>
<keyword evidence="2" id="KW-0808">Transferase</keyword>
<keyword evidence="3" id="KW-0012">Acyltransferase</keyword>